<evidence type="ECO:0000256" key="2">
    <source>
        <dbReference type="ARBA" id="ARBA00004651"/>
    </source>
</evidence>
<comment type="subcellular location">
    <subcellularLocation>
        <location evidence="2">Cell membrane</location>
        <topology evidence="2">Multi-pass membrane protein</topology>
    </subcellularLocation>
</comment>
<keyword evidence="11 13" id="KW-0472">Membrane</keyword>
<dbReference type="SUPFAM" id="SSF81342">
    <property type="entry name" value="Transmembrane di-heme cytochromes"/>
    <property type="match status" value="1"/>
</dbReference>
<evidence type="ECO:0000256" key="1">
    <source>
        <dbReference type="ARBA" id="ARBA00001970"/>
    </source>
</evidence>
<evidence type="ECO:0000256" key="5">
    <source>
        <dbReference type="ARBA" id="ARBA00022617"/>
    </source>
</evidence>
<feature type="transmembrane region" description="Helical" evidence="13">
    <location>
        <begin position="89"/>
        <end position="107"/>
    </location>
</feature>
<keyword evidence="6 13" id="KW-0812">Transmembrane</keyword>
<evidence type="ECO:0000256" key="8">
    <source>
        <dbReference type="ARBA" id="ARBA00022982"/>
    </source>
</evidence>
<dbReference type="GO" id="GO:0022904">
    <property type="term" value="P:respiratory electron transport chain"/>
    <property type="evidence" value="ECO:0007669"/>
    <property type="project" value="InterPro"/>
</dbReference>
<dbReference type="InterPro" id="IPR016174">
    <property type="entry name" value="Di-haem_cyt_TM"/>
</dbReference>
<feature type="transmembrane region" description="Helical" evidence="13">
    <location>
        <begin position="142"/>
        <end position="159"/>
    </location>
</feature>
<reference evidence="15 16" key="1">
    <citation type="submission" date="2018-09" db="EMBL/GenBank/DDBJ databases">
        <title>Alcanivorax profundi sp. nov., isolated from 1000 m-depth seawater of the Mariana Trench.</title>
        <authorList>
            <person name="Liu J."/>
        </authorList>
    </citation>
    <scope>NUCLEOTIDE SEQUENCE [LARGE SCALE GENOMIC DNA]</scope>
    <source>
        <strain evidence="15 16">MTEO17</strain>
    </source>
</reference>
<dbReference type="PANTHER" id="PTHR30529:SF1">
    <property type="entry name" value="CYTOCHROME B561 HOMOLOG 2"/>
    <property type="match status" value="1"/>
</dbReference>
<dbReference type="Pfam" id="PF01292">
    <property type="entry name" value="Ni_hydr_CYTB"/>
    <property type="match status" value="1"/>
</dbReference>
<dbReference type="AlphaFoldDB" id="A0A418XZT8"/>
<keyword evidence="16" id="KW-1185">Reference proteome</keyword>
<evidence type="ECO:0000256" key="13">
    <source>
        <dbReference type="SAM" id="Phobius"/>
    </source>
</evidence>
<sequence length="176" mass="19531">MASQDTTERYGTVTRLLHWSMALLIAWQFLSAIAHYGFEDSAFEAFFWPTHKPLGLLLMILIVVRLLWALKNLASRPPSINLPAKLGHLGLYALLLLVPALALLRQYGSGRAFDPFGIALMPGGGDKIDWMVDLGSLLHGELGWVLLAMIAGHIAMAFVHRHQPGQINVLPRMWGK</sequence>
<feature type="domain" description="Cytochrome b561 bacterial/Ni-hydrogenase" evidence="14">
    <location>
        <begin position="9"/>
        <end position="175"/>
    </location>
</feature>
<name>A0A418XZT8_9GAMM</name>
<protein>
    <submittedName>
        <fullName evidence="15">Cytochrome b</fullName>
    </submittedName>
</protein>
<accession>A0A418XZT8</accession>
<feature type="transmembrane region" description="Helical" evidence="13">
    <location>
        <begin position="16"/>
        <end position="38"/>
    </location>
</feature>
<keyword evidence="3" id="KW-0813">Transport</keyword>
<keyword evidence="9 13" id="KW-1133">Transmembrane helix</keyword>
<evidence type="ECO:0000256" key="7">
    <source>
        <dbReference type="ARBA" id="ARBA00022723"/>
    </source>
</evidence>
<comment type="cofactor">
    <cofactor evidence="1">
        <name>heme b</name>
        <dbReference type="ChEBI" id="CHEBI:60344"/>
    </cofactor>
</comment>
<evidence type="ECO:0000259" key="14">
    <source>
        <dbReference type="Pfam" id="PF01292"/>
    </source>
</evidence>
<organism evidence="15 16">
    <name type="scientific">Alcanivorax profundi</name>
    <dbReference type="NCBI Taxonomy" id="2338368"/>
    <lineage>
        <taxon>Bacteria</taxon>
        <taxon>Pseudomonadati</taxon>
        <taxon>Pseudomonadota</taxon>
        <taxon>Gammaproteobacteria</taxon>
        <taxon>Oceanospirillales</taxon>
        <taxon>Alcanivoracaceae</taxon>
        <taxon>Alcanivorax</taxon>
    </lineage>
</organism>
<comment type="similarity">
    <text evidence="12">Belongs to the cytochrome b561 family.</text>
</comment>
<proteinExistence type="inferred from homology"/>
<evidence type="ECO:0000256" key="4">
    <source>
        <dbReference type="ARBA" id="ARBA00022475"/>
    </source>
</evidence>
<evidence type="ECO:0000256" key="10">
    <source>
        <dbReference type="ARBA" id="ARBA00023004"/>
    </source>
</evidence>
<evidence type="ECO:0000313" key="16">
    <source>
        <dbReference type="Proteomes" id="UP000283734"/>
    </source>
</evidence>
<feature type="transmembrane region" description="Helical" evidence="13">
    <location>
        <begin position="50"/>
        <end position="68"/>
    </location>
</feature>
<evidence type="ECO:0000256" key="3">
    <source>
        <dbReference type="ARBA" id="ARBA00022448"/>
    </source>
</evidence>
<keyword evidence="10" id="KW-0408">Iron</keyword>
<dbReference type="PANTHER" id="PTHR30529">
    <property type="entry name" value="CYTOCHROME B561"/>
    <property type="match status" value="1"/>
</dbReference>
<dbReference type="EMBL" id="QYYA01000002">
    <property type="protein sequence ID" value="RJG18527.1"/>
    <property type="molecule type" value="Genomic_DNA"/>
</dbReference>
<keyword evidence="4" id="KW-1003">Cell membrane</keyword>
<dbReference type="GO" id="GO:0005886">
    <property type="term" value="C:plasma membrane"/>
    <property type="evidence" value="ECO:0007669"/>
    <property type="project" value="UniProtKB-SubCell"/>
</dbReference>
<keyword evidence="7" id="KW-0479">Metal-binding</keyword>
<dbReference type="Proteomes" id="UP000283734">
    <property type="component" value="Unassembled WGS sequence"/>
</dbReference>
<dbReference type="OrthoDB" id="9793784at2"/>
<keyword evidence="5" id="KW-0349">Heme</keyword>
<evidence type="ECO:0000256" key="6">
    <source>
        <dbReference type="ARBA" id="ARBA00022692"/>
    </source>
</evidence>
<keyword evidence="8" id="KW-0249">Electron transport</keyword>
<dbReference type="GO" id="GO:0046872">
    <property type="term" value="F:metal ion binding"/>
    <property type="evidence" value="ECO:0007669"/>
    <property type="project" value="UniProtKB-KW"/>
</dbReference>
<comment type="caution">
    <text evidence="15">The sequence shown here is derived from an EMBL/GenBank/DDBJ whole genome shotgun (WGS) entry which is preliminary data.</text>
</comment>
<dbReference type="GO" id="GO:0009055">
    <property type="term" value="F:electron transfer activity"/>
    <property type="evidence" value="ECO:0007669"/>
    <property type="project" value="InterPro"/>
</dbReference>
<dbReference type="InterPro" id="IPR052168">
    <property type="entry name" value="Cytochrome_b561_oxidase"/>
</dbReference>
<dbReference type="InterPro" id="IPR011577">
    <property type="entry name" value="Cyt_b561_bac/Ni-Hgenase"/>
</dbReference>
<dbReference type="GO" id="GO:0020037">
    <property type="term" value="F:heme binding"/>
    <property type="evidence" value="ECO:0007669"/>
    <property type="project" value="TreeGrafter"/>
</dbReference>
<gene>
    <name evidence="15" type="ORF">D4A39_08660</name>
</gene>
<evidence type="ECO:0000256" key="9">
    <source>
        <dbReference type="ARBA" id="ARBA00022989"/>
    </source>
</evidence>
<evidence type="ECO:0000256" key="11">
    <source>
        <dbReference type="ARBA" id="ARBA00023136"/>
    </source>
</evidence>
<dbReference type="Gene3D" id="1.20.950.20">
    <property type="entry name" value="Transmembrane di-heme cytochromes, Chain C"/>
    <property type="match status" value="1"/>
</dbReference>
<evidence type="ECO:0000256" key="12">
    <source>
        <dbReference type="ARBA" id="ARBA00037975"/>
    </source>
</evidence>
<evidence type="ECO:0000313" key="15">
    <source>
        <dbReference type="EMBL" id="RJG18527.1"/>
    </source>
</evidence>
<dbReference type="RefSeq" id="WP_022985951.1">
    <property type="nucleotide sequence ID" value="NZ_CAXGPP010000003.1"/>
</dbReference>